<name>A0A2M7GYK5_9BACT</name>
<dbReference type="AlphaFoldDB" id="A0A2M7GYK5"/>
<proteinExistence type="predicted"/>
<evidence type="ECO:0000313" key="1">
    <source>
        <dbReference type="EMBL" id="PIW33529.1"/>
    </source>
</evidence>
<feature type="non-terminal residue" evidence="1">
    <location>
        <position position="1"/>
    </location>
</feature>
<feature type="non-terminal residue" evidence="1">
    <location>
        <position position="99"/>
    </location>
</feature>
<comment type="caution">
    <text evidence="1">The sequence shown here is derived from an EMBL/GenBank/DDBJ whole genome shotgun (WGS) entry which is preliminary data.</text>
</comment>
<reference evidence="2" key="1">
    <citation type="submission" date="2017-09" db="EMBL/GenBank/DDBJ databases">
        <title>Depth-based differentiation of microbial function through sediment-hosted aquifers and enrichment of novel symbionts in the deep terrestrial subsurface.</title>
        <authorList>
            <person name="Probst A.J."/>
            <person name="Ladd B."/>
            <person name="Jarett J.K."/>
            <person name="Geller-Mcgrath D.E."/>
            <person name="Sieber C.M.K."/>
            <person name="Emerson J.B."/>
            <person name="Anantharaman K."/>
            <person name="Thomas B.C."/>
            <person name="Malmstrom R."/>
            <person name="Stieglmeier M."/>
            <person name="Klingl A."/>
            <person name="Woyke T."/>
            <person name="Ryan C.M."/>
            <person name="Banfield J.F."/>
        </authorList>
    </citation>
    <scope>NUCLEOTIDE SEQUENCE [LARGE SCALE GENOMIC DNA]</scope>
</reference>
<sequence length="99" mass="11467">EDIFLHPELYQLTDKQLIYIARFHKLDAEVFNFLEREGVPPAGIKEFQRDWLHRVWIGKTTPEGKFLAVRGRPGMRGGAPGTKRAYEMRRTIPTMAQGI</sequence>
<gene>
    <name evidence="1" type="ORF">COW28_03860</name>
</gene>
<protein>
    <submittedName>
        <fullName evidence="1">Uncharacterized protein</fullName>
    </submittedName>
</protein>
<accession>A0A2M7GYK5</accession>
<dbReference type="EMBL" id="PFFY01000182">
    <property type="protein sequence ID" value="PIW33529.1"/>
    <property type="molecule type" value="Genomic_DNA"/>
</dbReference>
<organism evidence="1 2">
    <name type="scientific">bacterium (Candidatus Ratteibacteria) CG15_BIG_FIL_POST_REV_8_21_14_020_41_12</name>
    <dbReference type="NCBI Taxonomy" id="2014291"/>
    <lineage>
        <taxon>Bacteria</taxon>
        <taxon>Candidatus Ratteibacteria</taxon>
    </lineage>
</organism>
<dbReference type="Proteomes" id="UP000230025">
    <property type="component" value="Unassembled WGS sequence"/>
</dbReference>
<evidence type="ECO:0000313" key="2">
    <source>
        <dbReference type="Proteomes" id="UP000230025"/>
    </source>
</evidence>